<evidence type="ECO:0000313" key="1">
    <source>
        <dbReference type="EMBL" id="KAG7512612.1"/>
    </source>
</evidence>
<organism evidence="1 2">
    <name type="scientific">Solea senegalensis</name>
    <name type="common">Senegalese sole</name>
    <dbReference type="NCBI Taxonomy" id="28829"/>
    <lineage>
        <taxon>Eukaryota</taxon>
        <taxon>Metazoa</taxon>
        <taxon>Chordata</taxon>
        <taxon>Craniata</taxon>
        <taxon>Vertebrata</taxon>
        <taxon>Euteleostomi</taxon>
        <taxon>Actinopterygii</taxon>
        <taxon>Neopterygii</taxon>
        <taxon>Teleostei</taxon>
        <taxon>Neoteleostei</taxon>
        <taxon>Acanthomorphata</taxon>
        <taxon>Carangaria</taxon>
        <taxon>Pleuronectiformes</taxon>
        <taxon>Pleuronectoidei</taxon>
        <taxon>Soleidae</taxon>
        <taxon>Solea</taxon>
    </lineage>
</organism>
<gene>
    <name evidence="1" type="ORF">JOB18_034586</name>
</gene>
<name>A0AAV6S7V8_SOLSE</name>
<sequence length="205" mass="23181">MKKADTPSYIFNDKIYKTFIVNYFVFKLNQGNTAFYGQQQYVKTSCGIITGAWIKSVRLKVTAIHCMLHWQELASKTFEPDLHSVLNTAVAAYVCEVKDTAMTFVARRWMLVRCNAASLFKSDGSPTFKFCSRIWLGLYISTKINEQSLPLRTRSVSLTALTPFPRLLEGGRINCVDGGVSQYQGLSLCRRENCHCSNTGYEIKA</sequence>
<dbReference type="EMBL" id="JAGKHQ010000007">
    <property type="protein sequence ID" value="KAG7512612.1"/>
    <property type="molecule type" value="Genomic_DNA"/>
</dbReference>
<evidence type="ECO:0000313" key="2">
    <source>
        <dbReference type="Proteomes" id="UP000693946"/>
    </source>
</evidence>
<reference evidence="1 2" key="1">
    <citation type="journal article" date="2021" name="Sci. Rep.">
        <title>Chromosome anchoring in Senegalese sole (Solea senegalensis) reveals sex-associated markers and genome rearrangements in flatfish.</title>
        <authorList>
            <person name="Guerrero-Cozar I."/>
            <person name="Gomez-Garrido J."/>
            <person name="Berbel C."/>
            <person name="Martinez-Blanch J.F."/>
            <person name="Alioto T."/>
            <person name="Claros M.G."/>
            <person name="Gagnaire P.A."/>
            <person name="Manchado M."/>
        </authorList>
    </citation>
    <scope>NUCLEOTIDE SEQUENCE [LARGE SCALE GENOMIC DNA]</scope>
    <source>
        <strain evidence="1">Sse05_10M</strain>
    </source>
</reference>
<comment type="caution">
    <text evidence="1">The sequence shown here is derived from an EMBL/GenBank/DDBJ whole genome shotgun (WGS) entry which is preliminary data.</text>
</comment>
<evidence type="ECO:0008006" key="3">
    <source>
        <dbReference type="Google" id="ProtNLM"/>
    </source>
</evidence>
<keyword evidence="2" id="KW-1185">Reference proteome</keyword>
<dbReference type="Proteomes" id="UP000693946">
    <property type="component" value="Linkage Group LG15"/>
</dbReference>
<proteinExistence type="predicted"/>
<protein>
    <recommendedName>
        <fullName evidence="3">Peptidase S1 domain-containing protein</fullName>
    </recommendedName>
</protein>
<accession>A0AAV6S7V8</accession>
<dbReference type="AlphaFoldDB" id="A0AAV6S7V8"/>